<evidence type="ECO:0000313" key="1">
    <source>
        <dbReference type="EMBL" id="MBB6435052.1"/>
    </source>
</evidence>
<sequence length="186" mass="19690">MSLPLVVPTQLTQRLARADERSLGISALACLDRCLPLLEYVEDGTGAALAVDTGAALRPLWEAAEGGDAWLGRLRAAAVGVVRAAEGRPHPGPVAELRRAADVPRVYEAAELHRWAGACSAAALAVHRYLDGDPDGGPLATGELRRQERLLDLLAAGGDGLRAVLVQSDEGKRVLRAAAARRARRR</sequence>
<comment type="caution">
    <text evidence="1">The sequence shown here is derived from an EMBL/GenBank/DDBJ whole genome shotgun (WGS) entry which is preliminary data.</text>
</comment>
<dbReference type="RefSeq" id="WP_185028240.1">
    <property type="nucleotide sequence ID" value="NZ_BNBN01000004.1"/>
</dbReference>
<organism evidence="1 2">
    <name type="scientific">Streptomyces candidus</name>
    <dbReference type="NCBI Taxonomy" id="67283"/>
    <lineage>
        <taxon>Bacteria</taxon>
        <taxon>Bacillati</taxon>
        <taxon>Actinomycetota</taxon>
        <taxon>Actinomycetes</taxon>
        <taxon>Kitasatosporales</taxon>
        <taxon>Streptomycetaceae</taxon>
        <taxon>Streptomyces</taxon>
    </lineage>
</organism>
<dbReference type="AlphaFoldDB" id="A0A7X0HEX7"/>
<dbReference type="Proteomes" id="UP000540423">
    <property type="component" value="Unassembled WGS sequence"/>
</dbReference>
<gene>
    <name evidence="1" type="ORF">HNQ79_001503</name>
</gene>
<evidence type="ECO:0000313" key="2">
    <source>
        <dbReference type="Proteomes" id="UP000540423"/>
    </source>
</evidence>
<keyword evidence="2" id="KW-1185">Reference proteome</keyword>
<protein>
    <submittedName>
        <fullName evidence="1">Uncharacterized protein</fullName>
    </submittedName>
</protein>
<proteinExistence type="predicted"/>
<name>A0A7X0HEX7_9ACTN</name>
<accession>A0A7X0HEX7</accession>
<dbReference type="EMBL" id="JACHEM010000003">
    <property type="protein sequence ID" value="MBB6435052.1"/>
    <property type="molecule type" value="Genomic_DNA"/>
</dbReference>
<reference evidence="1 2" key="1">
    <citation type="submission" date="2020-08" db="EMBL/GenBank/DDBJ databases">
        <title>Genomic Encyclopedia of Type Strains, Phase IV (KMG-IV): sequencing the most valuable type-strain genomes for metagenomic binning, comparative biology and taxonomic classification.</title>
        <authorList>
            <person name="Goeker M."/>
        </authorList>
    </citation>
    <scope>NUCLEOTIDE SEQUENCE [LARGE SCALE GENOMIC DNA]</scope>
    <source>
        <strain evidence="1 2">DSM 40141</strain>
    </source>
</reference>